<dbReference type="EMBL" id="AFGF01000016">
    <property type="protein sequence ID" value="EGO65618.1"/>
    <property type="molecule type" value="Genomic_DNA"/>
</dbReference>
<evidence type="ECO:0000313" key="2">
    <source>
        <dbReference type="Proteomes" id="UP000003240"/>
    </source>
</evidence>
<proteinExistence type="predicted"/>
<dbReference type="RefSeq" id="WP_004092185.1">
    <property type="nucleotide sequence ID" value="NZ_AFGF01000016.1"/>
</dbReference>
<evidence type="ECO:0000313" key="1">
    <source>
        <dbReference type="EMBL" id="EGO65618.1"/>
    </source>
</evidence>
<protein>
    <submittedName>
        <fullName evidence="1">Uncharacterized protein</fullName>
    </submittedName>
</protein>
<dbReference type="Proteomes" id="UP000003240">
    <property type="component" value="Unassembled WGS sequence"/>
</dbReference>
<sequence length="466" mass="51921">MPYTKGRAASLEDLLAKIAEWATDADIHGDDAWELMRQEAWPRGTIFKAKGLNGENSCYIGMLPLTLIKDKTYKEWLFASENIGKHLIWPAKGLNLKGASYSHTAGATSFNAKSKAYSFSDPDIVINSGSALVFGVFKQYAEGLDWNEQPGGIEFGDLKFFPLRYSVGRSQGALPAPLYPGVGYPGIGMPAGEPVNGYFDYWLAKDACRLTVVIHNAGQWDMGHAGMLIPFHAEMQYAFPAVVAGSTNGLRGMATTERVGESTVVRNGVKIDFSYDKWDLSRNLPHAPCFDITGGTREASNLGLCLPDGRWRFFHNFTQELKTNSQRNGDGSISYWFTLERPVRDANSEFVIKPMHTDLMGIRETLSREDTITVEALQLVQNSPKMHTTNLFGSLWRMAWPGADGPYGETRVNGKLCLLLPNCWEDRLWYILTGGTGITDPTILGNLYKEIIEYGKQFRILIRLED</sequence>
<comment type="caution">
    <text evidence="1">The sequence shown here is derived from an EMBL/GenBank/DDBJ whole genome shotgun (WGS) entry which is preliminary data.</text>
</comment>
<name>F7NEA6_9FIRM</name>
<dbReference type="OrthoDB" id="1676927at2"/>
<dbReference type="STRING" id="1009370.ALO_01844"/>
<keyword evidence="2" id="KW-1185">Reference proteome</keyword>
<accession>F7NEA6</accession>
<gene>
    <name evidence="1" type="ORF">ALO_01844</name>
</gene>
<organism evidence="1 2">
    <name type="scientific">Acetonema longum DSM 6540</name>
    <dbReference type="NCBI Taxonomy" id="1009370"/>
    <lineage>
        <taxon>Bacteria</taxon>
        <taxon>Bacillati</taxon>
        <taxon>Bacillota</taxon>
        <taxon>Negativicutes</taxon>
        <taxon>Acetonemataceae</taxon>
        <taxon>Acetonema</taxon>
    </lineage>
</organism>
<reference evidence="1 2" key="1">
    <citation type="journal article" date="2011" name="EMBO J.">
        <title>Structural diversity of bacterial flagellar motors.</title>
        <authorList>
            <person name="Chen S."/>
            <person name="Beeby M."/>
            <person name="Murphy G.E."/>
            <person name="Leadbetter J.R."/>
            <person name="Hendrixson D.R."/>
            <person name="Briegel A."/>
            <person name="Li Z."/>
            <person name="Shi J."/>
            <person name="Tocheva E.I."/>
            <person name="Muller A."/>
            <person name="Dobro M.J."/>
            <person name="Jensen G.J."/>
        </authorList>
    </citation>
    <scope>NUCLEOTIDE SEQUENCE [LARGE SCALE GENOMIC DNA]</scope>
    <source>
        <strain evidence="1 2">DSM 6540</strain>
    </source>
</reference>
<dbReference type="AlphaFoldDB" id="F7NEA6"/>